<gene>
    <name evidence="7" type="ORF">EKG38_20370</name>
</gene>
<evidence type="ECO:0000256" key="2">
    <source>
        <dbReference type="ARBA" id="ARBA00012528"/>
    </source>
</evidence>
<reference evidence="7 8" key="1">
    <citation type="submission" date="2018-12" db="EMBL/GenBank/DDBJ databases">
        <authorList>
            <person name="Yu L."/>
        </authorList>
    </citation>
    <scope>NUCLEOTIDE SEQUENCE [LARGE SCALE GENOMIC DNA]</scope>
    <source>
        <strain evidence="7 8">HAW-EB2</strain>
    </source>
</reference>
<dbReference type="GO" id="GO:0052621">
    <property type="term" value="F:diguanylate cyclase activity"/>
    <property type="evidence" value="ECO:0007669"/>
    <property type="project" value="UniProtKB-EC"/>
</dbReference>
<feature type="region of interest" description="Disordered" evidence="4">
    <location>
        <begin position="275"/>
        <end position="298"/>
    </location>
</feature>
<dbReference type="PANTHER" id="PTHR45138:SF9">
    <property type="entry name" value="DIGUANYLATE CYCLASE DGCM-RELATED"/>
    <property type="match status" value="1"/>
</dbReference>
<comment type="cofactor">
    <cofactor evidence="1">
        <name>Mg(2+)</name>
        <dbReference type="ChEBI" id="CHEBI:18420"/>
    </cofactor>
</comment>
<dbReference type="Gene3D" id="3.30.70.270">
    <property type="match status" value="1"/>
</dbReference>
<dbReference type="SUPFAM" id="SSF55073">
    <property type="entry name" value="Nucleotide cyclase"/>
    <property type="match status" value="1"/>
</dbReference>
<dbReference type="EMBL" id="RXNU01000015">
    <property type="protein sequence ID" value="RTR37057.1"/>
    <property type="molecule type" value="Genomic_DNA"/>
</dbReference>
<accession>A0A3S0IPJ2</accession>
<organism evidence="7 8">
    <name type="scientific">Shewanella canadensis</name>
    <dbReference type="NCBI Taxonomy" id="271096"/>
    <lineage>
        <taxon>Bacteria</taxon>
        <taxon>Pseudomonadati</taxon>
        <taxon>Pseudomonadota</taxon>
        <taxon>Gammaproteobacteria</taxon>
        <taxon>Alteromonadales</taxon>
        <taxon>Shewanellaceae</taxon>
        <taxon>Shewanella</taxon>
    </lineage>
</organism>
<comment type="catalytic activity">
    <reaction evidence="3">
        <text>2 GTP = 3',3'-c-di-GMP + 2 diphosphate</text>
        <dbReference type="Rhea" id="RHEA:24898"/>
        <dbReference type="ChEBI" id="CHEBI:33019"/>
        <dbReference type="ChEBI" id="CHEBI:37565"/>
        <dbReference type="ChEBI" id="CHEBI:58805"/>
        <dbReference type="EC" id="2.7.7.65"/>
    </reaction>
</comment>
<feature type="compositionally biased region" description="Polar residues" evidence="4">
    <location>
        <begin position="278"/>
        <end position="298"/>
    </location>
</feature>
<dbReference type="AlphaFoldDB" id="A0A3S0IPJ2"/>
<keyword evidence="8" id="KW-1185">Reference proteome</keyword>
<dbReference type="InterPro" id="IPR000160">
    <property type="entry name" value="GGDEF_dom"/>
</dbReference>
<dbReference type="Proteomes" id="UP000267448">
    <property type="component" value="Unassembled WGS sequence"/>
</dbReference>
<evidence type="ECO:0000313" key="8">
    <source>
        <dbReference type="Proteomes" id="UP000267448"/>
    </source>
</evidence>
<evidence type="ECO:0000259" key="6">
    <source>
        <dbReference type="PROSITE" id="PS50887"/>
    </source>
</evidence>
<keyword evidence="5" id="KW-1133">Transmembrane helix</keyword>
<keyword evidence="5" id="KW-0472">Membrane</keyword>
<dbReference type="CDD" id="cd01949">
    <property type="entry name" value="GGDEF"/>
    <property type="match status" value="1"/>
</dbReference>
<proteinExistence type="predicted"/>
<dbReference type="PROSITE" id="PS50887">
    <property type="entry name" value="GGDEF"/>
    <property type="match status" value="1"/>
</dbReference>
<dbReference type="SMART" id="SM00267">
    <property type="entry name" value="GGDEF"/>
    <property type="match status" value="1"/>
</dbReference>
<dbReference type="OrthoDB" id="9812260at2"/>
<dbReference type="GO" id="GO:0043709">
    <property type="term" value="P:cell adhesion involved in single-species biofilm formation"/>
    <property type="evidence" value="ECO:0007669"/>
    <property type="project" value="TreeGrafter"/>
</dbReference>
<dbReference type="GO" id="GO:1902201">
    <property type="term" value="P:negative regulation of bacterial-type flagellum-dependent cell motility"/>
    <property type="evidence" value="ECO:0007669"/>
    <property type="project" value="TreeGrafter"/>
</dbReference>
<evidence type="ECO:0000313" key="7">
    <source>
        <dbReference type="EMBL" id="RTR37057.1"/>
    </source>
</evidence>
<feature type="transmembrane region" description="Helical" evidence="5">
    <location>
        <begin position="12"/>
        <end position="31"/>
    </location>
</feature>
<dbReference type="InterPro" id="IPR029787">
    <property type="entry name" value="Nucleotide_cyclase"/>
</dbReference>
<sequence>MFDILSVLGSGLVISGALLLATAIAPVWKIFRQLPTGGLRYSWGFLILLILIFIAGYIVYAKFSSVQFSQPLDLVVPIIFFCGAIFVFVVCNLSLRTTRDIMQNYALKQENITDSLMGIFNRRYLDRRLKDETERALNYSHPLSIFLIDIDHFKQVNDNYGHQVGDLVLKNIAQLIKHSLRESDVLARFGGEEFVVILPRTKDSTSYTLAERLRHVVADFKLTLPREPDSEPLSINVTVSIGVAELNAQCKDCQCLIENADRALYQAKRNGRNRVIMSKSSNTDTRKNGNLISSPELQ</sequence>
<evidence type="ECO:0000256" key="1">
    <source>
        <dbReference type="ARBA" id="ARBA00001946"/>
    </source>
</evidence>
<name>A0A3S0IPJ2_9GAMM</name>
<dbReference type="PANTHER" id="PTHR45138">
    <property type="entry name" value="REGULATORY COMPONENTS OF SENSORY TRANSDUCTION SYSTEM"/>
    <property type="match status" value="1"/>
</dbReference>
<dbReference type="Pfam" id="PF00990">
    <property type="entry name" value="GGDEF"/>
    <property type="match status" value="1"/>
</dbReference>
<evidence type="ECO:0000256" key="3">
    <source>
        <dbReference type="ARBA" id="ARBA00034247"/>
    </source>
</evidence>
<evidence type="ECO:0000256" key="4">
    <source>
        <dbReference type="SAM" id="MobiDB-lite"/>
    </source>
</evidence>
<comment type="caution">
    <text evidence="7">The sequence shown here is derived from an EMBL/GenBank/DDBJ whole genome shotgun (WGS) entry which is preliminary data.</text>
</comment>
<protein>
    <recommendedName>
        <fullName evidence="2">diguanylate cyclase</fullName>
        <ecNumber evidence="2">2.7.7.65</ecNumber>
    </recommendedName>
</protein>
<dbReference type="EC" id="2.7.7.65" evidence="2"/>
<keyword evidence="5" id="KW-0812">Transmembrane</keyword>
<feature type="transmembrane region" description="Helical" evidence="5">
    <location>
        <begin position="75"/>
        <end position="95"/>
    </location>
</feature>
<dbReference type="InterPro" id="IPR043128">
    <property type="entry name" value="Rev_trsase/Diguanyl_cyclase"/>
</dbReference>
<feature type="domain" description="GGDEF" evidence="6">
    <location>
        <begin position="141"/>
        <end position="280"/>
    </location>
</feature>
<dbReference type="FunFam" id="3.30.70.270:FF:000001">
    <property type="entry name" value="Diguanylate cyclase domain protein"/>
    <property type="match status" value="1"/>
</dbReference>
<dbReference type="NCBIfam" id="TIGR00254">
    <property type="entry name" value="GGDEF"/>
    <property type="match status" value="1"/>
</dbReference>
<evidence type="ECO:0000256" key="5">
    <source>
        <dbReference type="SAM" id="Phobius"/>
    </source>
</evidence>
<dbReference type="RefSeq" id="WP_126522537.1">
    <property type="nucleotide sequence ID" value="NZ_RXNU01000015.1"/>
</dbReference>
<feature type="transmembrane region" description="Helical" evidence="5">
    <location>
        <begin position="43"/>
        <end position="63"/>
    </location>
</feature>
<dbReference type="GO" id="GO:0005886">
    <property type="term" value="C:plasma membrane"/>
    <property type="evidence" value="ECO:0007669"/>
    <property type="project" value="TreeGrafter"/>
</dbReference>
<dbReference type="InterPro" id="IPR050469">
    <property type="entry name" value="Diguanylate_Cyclase"/>
</dbReference>